<dbReference type="PIRSF" id="PIRSF005261">
    <property type="entry name" value="Heat_shock_Hsp33"/>
    <property type="match status" value="1"/>
</dbReference>
<dbReference type="NCBIfam" id="NF001033">
    <property type="entry name" value="PRK00114.1"/>
    <property type="match status" value="1"/>
</dbReference>
<keyword evidence="5 6" id="KW-0676">Redox-active center</keyword>
<keyword evidence="4 6" id="KW-0143">Chaperone</keyword>
<dbReference type="STRING" id="1122146.IV53_GL000174"/>
<keyword evidence="2 6" id="KW-0862">Zinc</keyword>
<name>A0A0R2KSS3_9LACO</name>
<gene>
    <name evidence="6" type="primary">hslO</name>
    <name evidence="7" type="ORF">IV53_GL000174</name>
</gene>
<feature type="disulfide bond" description="Redox-active" evidence="6">
    <location>
        <begin position="271"/>
        <end position="274"/>
    </location>
</feature>
<dbReference type="Pfam" id="PF01430">
    <property type="entry name" value="HSP33"/>
    <property type="match status" value="1"/>
</dbReference>
<dbReference type="GO" id="GO:0005737">
    <property type="term" value="C:cytoplasm"/>
    <property type="evidence" value="ECO:0007669"/>
    <property type="project" value="UniProtKB-SubCell"/>
</dbReference>
<evidence type="ECO:0000256" key="4">
    <source>
        <dbReference type="ARBA" id="ARBA00023186"/>
    </source>
</evidence>
<evidence type="ECO:0000256" key="5">
    <source>
        <dbReference type="ARBA" id="ARBA00023284"/>
    </source>
</evidence>
<dbReference type="InterPro" id="IPR016153">
    <property type="entry name" value="Heat_shock_Hsp33_N"/>
</dbReference>
<evidence type="ECO:0000313" key="7">
    <source>
        <dbReference type="EMBL" id="KRN89261.1"/>
    </source>
</evidence>
<keyword evidence="3 6" id="KW-1015">Disulfide bond</keyword>
<dbReference type="CDD" id="cd00498">
    <property type="entry name" value="Hsp33"/>
    <property type="match status" value="1"/>
</dbReference>
<reference evidence="7 8" key="1">
    <citation type="journal article" date="2015" name="Genome Announc.">
        <title>Expanding the biotechnology potential of lactobacilli through comparative genomics of 213 strains and associated genera.</title>
        <authorList>
            <person name="Sun Z."/>
            <person name="Harris H.M."/>
            <person name="McCann A."/>
            <person name="Guo C."/>
            <person name="Argimon S."/>
            <person name="Zhang W."/>
            <person name="Yang X."/>
            <person name="Jeffery I.B."/>
            <person name="Cooney J.C."/>
            <person name="Kagawa T.F."/>
            <person name="Liu W."/>
            <person name="Song Y."/>
            <person name="Salvetti E."/>
            <person name="Wrobel A."/>
            <person name="Rasinkangas P."/>
            <person name="Parkhill J."/>
            <person name="Rea M.C."/>
            <person name="O'Sullivan O."/>
            <person name="Ritari J."/>
            <person name="Douillard F.P."/>
            <person name="Paul Ross R."/>
            <person name="Yang R."/>
            <person name="Briner A.E."/>
            <person name="Felis G.E."/>
            <person name="de Vos W.M."/>
            <person name="Barrangou R."/>
            <person name="Klaenhammer T.R."/>
            <person name="Caufield P.W."/>
            <person name="Cui Y."/>
            <person name="Zhang H."/>
            <person name="O'Toole P.W."/>
        </authorList>
    </citation>
    <scope>NUCLEOTIDE SEQUENCE [LARGE SCALE GENOMIC DNA]</scope>
    <source>
        <strain evidence="7 8">DSM 22408</strain>
    </source>
</reference>
<keyword evidence="8" id="KW-1185">Reference proteome</keyword>
<dbReference type="eggNOG" id="COG1281">
    <property type="taxonomic scope" value="Bacteria"/>
</dbReference>
<comment type="function">
    <text evidence="6">Redox regulated molecular chaperone. Protects both thermally unfolding and oxidatively damaged proteins from irreversible aggregation. Plays an important role in the bacterial defense system toward oxidative stress.</text>
</comment>
<dbReference type="HAMAP" id="MF_00117">
    <property type="entry name" value="HslO"/>
    <property type="match status" value="1"/>
</dbReference>
<comment type="similarity">
    <text evidence="6">Belongs to the HSP33 family.</text>
</comment>
<dbReference type="Gene3D" id="3.55.30.10">
    <property type="entry name" value="Hsp33 domain"/>
    <property type="match status" value="1"/>
</dbReference>
<dbReference type="GO" id="GO:0044183">
    <property type="term" value="F:protein folding chaperone"/>
    <property type="evidence" value="ECO:0007669"/>
    <property type="project" value="TreeGrafter"/>
</dbReference>
<protein>
    <recommendedName>
        <fullName evidence="6">33 kDa chaperonin</fullName>
    </recommendedName>
    <alternativeName>
        <fullName evidence="6">Heat shock protein 33 homolog</fullName>
        <shortName evidence="6">HSP33</shortName>
    </alternativeName>
</protein>
<dbReference type="Proteomes" id="UP000051500">
    <property type="component" value="Unassembled WGS sequence"/>
</dbReference>
<comment type="caution">
    <text evidence="7">The sequence shown here is derived from an EMBL/GenBank/DDBJ whole genome shotgun (WGS) entry which is preliminary data.</text>
</comment>
<evidence type="ECO:0000256" key="6">
    <source>
        <dbReference type="HAMAP-Rule" id="MF_00117"/>
    </source>
</evidence>
<dbReference type="GO" id="GO:0042026">
    <property type="term" value="P:protein refolding"/>
    <property type="evidence" value="ECO:0007669"/>
    <property type="project" value="TreeGrafter"/>
</dbReference>
<keyword evidence="7" id="KW-0346">Stress response</keyword>
<comment type="PTM">
    <text evidence="6">Under oxidizing conditions two disulfide bonds are formed involving the reactive cysteines. Under reducing conditions zinc is bound to the reactive cysteines and the protein is inactive.</text>
</comment>
<dbReference type="OrthoDB" id="9776534at2"/>
<feature type="disulfide bond" description="Redox-active" evidence="6">
    <location>
        <begin position="238"/>
        <end position="240"/>
    </location>
</feature>
<dbReference type="EMBL" id="JQBZ01000017">
    <property type="protein sequence ID" value="KRN89261.1"/>
    <property type="molecule type" value="Genomic_DNA"/>
</dbReference>
<dbReference type="RefSeq" id="WP_027106326.1">
    <property type="nucleotide sequence ID" value="NZ_AUHP01000001.1"/>
</dbReference>
<organism evidence="7 8">
    <name type="scientific">Ligilactobacillus ceti DSM 22408</name>
    <dbReference type="NCBI Taxonomy" id="1122146"/>
    <lineage>
        <taxon>Bacteria</taxon>
        <taxon>Bacillati</taxon>
        <taxon>Bacillota</taxon>
        <taxon>Bacilli</taxon>
        <taxon>Lactobacillales</taxon>
        <taxon>Lactobacillaceae</taxon>
        <taxon>Ligilactobacillus</taxon>
    </lineage>
</organism>
<dbReference type="SUPFAM" id="SSF118352">
    <property type="entry name" value="HSP33 redox switch-like"/>
    <property type="match status" value="1"/>
</dbReference>
<dbReference type="Gene3D" id="3.90.1280.10">
    <property type="entry name" value="HSP33 redox switch-like"/>
    <property type="match status" value="1"/>
</dbReference>
<dbReference type="GO" id="GO:0051082">
    <property type="term" value="F:unfolded protein binding"/>
    <property type="evidence" value="ECO:0007669"/>
    <property type="project" value="UniProtKB-UniRule"/>
</dbReference>
<accession>A0A0R2KSS3</accession>
<evidence type="ECO:0000256" key="3">
    <source>
        <dbReference type="ARBA" id="ARBA00023157"/>
    </source>
</evidence>
<evidence type="ECO:0000256" key="1">
    <source>
        <dbReference type="ARBA" id="ARBA00022490"/>
    </source>
</evidence>
<keyword evidence="1 6" id="KW-0963">Cytoplasm</keyword>
<evidence type="ECO:0000313" key="8">
    <source>
        <dbReference type="Proteomes" id="UP000051500"/>
    </source>
</evidence>
<dbReference type="SUPFAM" id="SSF64397">
    <property type="entry name" value="Hsp33 domain"/>
    <property type="match status" value="1"/>
</dbReference>
<dbReference type="PANTHER" id="PTHR30111:SF1">
    <property type="entry name" value="33 KDA CHAPERONIN"/>
    <property type="match status" value="1"/>
</dbReference>
<dbReference type="InterPro" id="IPR016154">
    <property type="entry name" value="Heat_shock_Hsp33_C"/>
</dbReference>
<dbReference type="PATRIC" id="fig|1122146.4.peg.176"/>
<proteinExistence type="inferred from homology"/>
<sequence>MSDYLIKSLVHDGQLRAYAIDATQTVSTAQQYHDTWQSSSAALGRTLIGTLLLSAASLSGDETLAVNINGGGPVGKIIAEGNANGTVRGSIQAPHVKLTLNKNNKIDVKNAVGTNGFMTVTKDLGLKEPFTGQVPLVSGELGEDFTYYLAASEQIPSAVALSVFVNNDNSIAAAGGFLLQVLPDATEEVIADLEKRLEELPLVSEMMLKGKKPEDILDVLFGAENVKILDKMDIKYECKCSKEHFAELMATLPKKDLEELIAKDQGAEAVCHFCNKKYQFDEAELTAILEHSYDK</sequence>
<comment type="subcellular location">
    <subcellularLocation>
        <location evidence="6">Cytoplasm</location>
    </subcellularLocation>
</comment>
<evidence type="ECO:0000256" key="2">
    <source>
        <dbReference type="ARBA" id="ARBA00022833"/>
    </source>
</evidence>
<dbReference type="PANTHER" id="PTHR30111">
    <property type="entry name" value="33 KDA CHAPERONIN"/>
    <property type="match status" value="1"/>
</dbReference>
<dbReference type="InterPro" id="IPR000397">
    <property type="entry name" value="Heat_shock_Hsp33"/>
</dbReference>
<dbReference type="AlphaFoldDB" id="A0A0R2KSS3"/>